<keyword evidence="2 5" id="KW-0812">Transmembrane</keyword>
<evidence type="ECO:0008006" key="8">
    <source>
        <dbReference type="Google" id="ProtNLM"/>
    </source>
</evidence>
<dbReference type="EMBL" id="LSRL02000098">
    <property type="protein sequence ID" value="TDG44633.1"/>
    <property type="molecule type" value="Genomic_DNA"/>
</dbReference>
<evidence type="ECO:0000313" key="6">
    <source>
        <dbReference type="EMBL" id="TDG44633.1"/>
    </source>
</evidence>
<protein>
    <recommendedName>
        <fullName evidence="8">Major facilitator superfamily (MFS) profile domain-containing protein</fullName>
    </recommendedName>
</protein>
<dbReference type="InterPro" id="IPR011701">
    <property type="entry name" value="MFS"/>
</dbReference>
<feature type="transmembrane region" description="Helical" evidence="5">
    <location>
        <begin position="364"/>
        <end position="381"/>
    </location>
</feature>
<dbReference type="PANTHER" id="PTHR23507:SF1">
    <property type="entry name" value="FI18259P1-RELATED"/>
    <property type="match status" value="1"/>
</dbReference>
<dbReference type="GO" id="GO:0022857">
    <property type="term" value="F:transmembrane transporter activity"/>
    <property type="evidence" value="ECO:0007669"/>
    <property type="project" value="InterPro"/>
</dbReference>
<dbReference type="SUPFAM" id="SSF103473">
    <property type="entry name" value="MFS general substrate transporter"/>
    <property type="match status" value="1"/>
</dbReference>
<evidence type="ECO:0000256" key="2">
    <source>
        <dbReference type="ARBA" id="ARBA00022692"/>
    </source>
</evidence>
<sequence>MEVSHKATDEPDPKLNYMQRLWHYRRYLVIESFFFFYLMASVLDHVALKSFPLEKACRVNLGYNRATCMATLDKVELGIDCDTYKFDNTTNGASMGEALLGVNSTGFKYTVCKAQEESQRLSADVSGKRAPLAAIFSFIIMLFAGGWADKYNKRKLCMIIPIVGEALMFTCLLISAIFFDSLPMEFGMYLEAIVPAICGGQTLCYMAIYSYMTIATPKEDRIFRFGIFAMFYSGAQFMIVFSGYLFNAFGYIVSFATAIVFQIIAILCIIFFVTEIKPRPKTYETPSPLASHAADNMAYEQTTLDELPVGKNVNFQLTPHLEPPKVEPPPVPVKRSLLKELFDPTLAMECLRFPLIKRKNNGRLLLLLLILAFFLIAGPAVGETDYWYPFALRKLNWNGTVFSIFQTMSGLLGLLGTFIGTVILSKLLKLSDPSIGIISALAVVCSRVMFALATDTTSFYVASVVNMFVSLRGITIKSIGSSIVEGDDQSKMYSIFGIIEPMVLIIFPPIYSLIYKNTVDTFPGAFFLFGEIFFVPNVLVFVCCYFVLRNRKTKEQRDSV</sequence>
<evidence type="ECO:0000256" key="3">
    <source>
        <dbReference type="ARBA" id="ARBA00022989"/>
    </source>
</evidence>
<dbReference type="AlphaFoldDB" id="A0A484B777"/>
<evidence type="ECO:0000256" key="5">
    <source>
        <dbReference type="SAM" id="Phobius"/>
    </source>
</evidence>
<feature type="transmembrane region" description="Helical" evidence="5">
    <location>
        <begin position="459"/>
        <end position="480"/>
    </location>
</feature>
<keyword evidence="3 5" id="KW-1133">Transmembrane helix</keyword>
<organism evidence="6 7">
    <name type="scientific">Drosophila navojoa</name>
    <name type="common">Fruit fly</name>
    <dbReference type="NCBI Taxonomy" id="7232"/>
    <lineage>
        <taxon>Eukaryota</taxon>
        <taxon>Metazoa</taxon>
        <taxon>Ecdysozoa</taxon>
        <taxon>Arthropoda</taxon>
        <taxon>Hexapoda</taxon>
        <taxon>Insecta</taxon>
        <taxon>Pterygota</taxon>
        <taxon>Neoptera</taxon>
        <taxon>Endopterygota</taxon>
        <taxon>Diptera</taxon>
        <taxon>Brachycera</taxon>
        <taxon>Muscomorpha</taxon>
        <taxon>Ephydroidea</taxon>
        <taxon>Drosophilidae</taxon>
        <taxon>Drosophila</taxon>
    </lineage>
</organism>
<reference evidence="6 7" key="1">
    <citation type="journal article" date="2019" name="J. Hered.">
        <title>An Improved Genome Assembly for Drosophila navojoa, the Basal Species in the mojavensis Cluster.</title>
        <authorList>
            <person name="Vanderlinde T."/>
            <person name="Dupim E.G."/>
            <person name="Nazario-Yepiz N.O."/>
            <person name="Carvalho A.B."/>
        </authorList>
    </citation>
    <scope>NUCLEOTIDE SEQUENCE [LARGE SCALE GENOMIC DNA]</scope>
    <source>
        <strain evidence="6">Navoj_Jal97</strain>
        <tissue evidence="6">Whole organism</tissue>
    </source>
</reference>
<feature type="transmembrane region" description="Helical" evidence="5">
    <location>
        <begin position="223"/>
        <end position="246"/>
    </location>
</feature>
<feature type="transmembrane region" description="Helical" evidence="5">
    <location>
        <begin position="130"/>
        <end position="147"/>
    </location>
</feature>
<evidence type="ECO:0000256" key="4">
    <source>
        <dbReference type="ARBA" id="ARBA00023136"/>
    </source>
</evidence>
<evidence type="ECO:0000313" key="7">
    <source>
        <dbReference type="Proteomes" id="UP000295192"/>
    </source>
</evidence>
<dbReference type="Pfam" id="PF07690">
    <property type="entry name" value="MFS_1"/>
    <property type="match status" value="1"/>
</dbReference>
<feature type="transmembrane region" description="Helical" evidence="5">
    <location>
        <begin position="401"/>
        <end position="423"/>
    </location>
</feature>
<dbReference type="InterPro" id="IPR036259">
    <property type="entry name" value="MFS_trans_sf"/>
</dbReference>
<dbReference type="OMA" id="CKEIMIN"/>
<feature type="transmembrane region" description="Helical" evidence="5">
    <location>
        <begin position="24"/>
        <end position="43"/>
    </location>
</feature>
<accession>A0A484B777</accession>
<feature type="transmembrane region" description="Helical" evidence="5">
    <location>
        <begin position="526"/>
        <end position="548"/>
    </location>
</feature>
<feature type="transmembrane region" description="Helical" evidence="5">
    <location>
        <begin position="192"/>
        <end position="211"/>
    </location>
</feature>
<keyword evidence="7" id="KW-1185">Reference proteome</keyword>
<dbReference type="GO" id="GO:0016020">
    <property type="term" value="C:membrane"/>
    <property type="evidence" value="ECO:0007669"/>
    <property type="project" value="UniProtKB-SubCell"/>
</dbReference>
<evidence type="ECO:0000256" key="1">
    <source>
        <dbReference type="ARBA" id="ARBA00004141"/>
    </source>
</evidence>
<proteinExistence type="predicted"/>
<dbReference type="Proteomes" id="UP000295192">
    <property type="component" value="Unassembled WGS sequence"/>
</dbReference>
<feature type="transmembrane region" description="Helical" evidence="5">
    <location>
        <begin position="492"/>
        <end position="514"/>
    </location>
</feature>
<dbReference type="Gene3D" id="1.20.1250.20">
    <property type="entry name" value="MFS general substrate transporter like domains"/>
    <property type="match status" value="1"/>
</dbReference>
<gene>
    <name evidence="6" type="ORF">AWZ03_008954</name>
</gene>
<dbReference type="PANTHER" id="PTHR23507">
    <property type="entry name" value="ZGC:174356"/>
    <property type="match status" value="1"/>
</dbReference>
<feature type="transmembrane region" description="Helical" evidence="5">
    <location>
        <begin position="252"/>
        <end position="273"/>
    </location>
</feature>
<comment type="subcellular location">
    <subcellularLocation>
        <location evidence="1">Membrane</location>
        <topology evidence="1">Multi-pass membrane protein</topology>
    </subcellularLocation>
</comment>
<feature type="transmembrane region" description="Helical" evidence="5">
    <location>
        <begin position="159"/>
        <end position="180"/>
    </location>
</feature>
<dbReference type="OrthoDB" id="3026777at2759"/>
<comment type="caution">
    <text evidence="6">The sequence shown here is derived from an EMBL/GenBank/DDBJ whole genome shotgun (WGS) entry which is preliminary data.</text>
</comment>
<feature type="transmembrane region" description="Helical" evidence="5">
    <location>
        <begin position="435"/>
        <end position="453"/>
    </location>
</feature>
<keyword evidence="4 5" id="KW-0472">Membrane</keyword>
<name>A0A484B777_DRONA</name>